<feature type="binding site" evidence="5">
    <location>
        <position position="208"/>
    </location>
    <ligand>
        <name>Ca(2+)</name>
        <dbReference type="ChEBI" id="CHEBI:29108"/>
    </ligand>
</feature>
<sequence length="485" mass="54846">MWYLAILLCATLVSGREVCYDQLGCFVSDEAPFYHADDRPVDYLPDTRDELGTSFKLRTRDLQGAYQELSTYDSDTITTSDFKPWKKTKVIIHGFVKGSDVDWMEDMTNELLIEGDYNVITIDWRPGVIRNEYDEAVGNVRVVGAEVALLLNMIQSIQAVGPTTFHVIAHSLGAHVAGIAGAIIPNIGRITGLDPAGPYFDESDPRVRLDASDALFVDVIHTDTDPLYKLGMGMYSSTGHVDFFPNSGREQPGCDMRIIGSIIAHGRIWGGVIDYIACNHIRAAYLFMDSINSGECPYLAFHCTREWEDYNEGLCFEDTPTAQMGWLADQYAPDEGVKELVYQQNTLDSAPYCGFQYRFEVEIDDGRKAEMFKGKMTISLVGDNGQSEEIPLSPDYRMYDPLTKYLHVGVSSLNVASPSRLYLEWEYDAAFYKPWKWEFVERPELFIHRIVVDSAENQESYLMCGSYDPIEPDVPRAFFRVNECN</sequence>
<dbReference type="FunFam" id="2.60.60.20:FF:000047">
    <property type="match status" value="1"/>
</dbReference>
<dbReference type="AlphaFoldDB" id="A0A7M7TG20"/>
<evidence type="ECO:0000259" key="8">
    <source>
        <dbReference type="Pfam" id="PF00151"/>
    </source>
</evidence>
<dbReference type="InterPro" id="IPR036392">
    <property type="entry name" value="PLAT/LH2_dom_sf"/>
</dbReference>
<keyword evidence="10" id="KW-1185">Reference proteome</keyword>
<keyword evidence="3" id="KW-0964">Secreted</keyword>
<feature type="signal peptide" evidence="7">
    <location>
        <begin position="1"/>
        <end position="15"/>
    </location>
</feature>
<reference evidence="9" key="2">
    <citation type="submission" date="2021-01" db="UniProtKB">
        <authorList>
            <consortium name="EnsemblMetazoa"/>
        </authorList>
    </citation>
    <scope>IDENTIFICATION</scope>
</reference>
<evidence type="ECO:0000256" key="6">
    <source>
        <dbReference type="RuleBase" id="RU004262"/>
    </source>
</evidence>
<dbReference type="FunCoup" id="A0A7M7TG20">
    <property type="interactions" value="75"/>
</dbReference>
<dbReference type="GO" id="GO:0046872">
    <property type="term" value="F:metal ion binding"/>
    <property type="evidence" value="ECO:0007669"/>
    <property type="project" value="UniProtKB-KW"/>
</dbReference>
<dbReference type="Gene3D" id="2.60.60.20">
    <property type="entry name" value="PLAT/LH2 domain"/>
    <property type="match status" value="1"/>
</dbReference>
<dbReference type="GO" id="GO:0052689">
    <property type="term" value="F:carboxylic ester hydrolase activity"/>
    <property type="evidence" value="ECO:0007669"/>
    <property type="project" value="InterPro"/>
</dbReference>
<feature type="active site" description="Charge relay system" evidence="4">
    <location>
        <position position="194"/>
    </location>
</feature>
<accession>A0A7M7TG20</accession>
<dbReference type="InterPro" id="IPR033906">
    <property type="entry name" value="Lipase_N"/>
</dbReference>
<dbReference type="OrthoDB" id="199913at2759"/>
<dbReference type="KEGG" id="spu:575047"/>
<dbReference type="InterPro" id="IPR000734">
    <property type="entry name" value="TAG_lipase"/>
</dbReference>
<dbReference type="GO" id="GO:0016298">
    <property type="term" value="F:lipase activity"/>
    <property type="evidence" value="ECO:0000318"/>
    <property type="project" value="GO_Central"/>
</dbReference>
<evidence type="ECO:0000256" key="7">
    <source>
        <dbReference type="SAM" id="SignalP"/>
    </source>
</evidence>
<reference evidence="10" key="1">
    <citation type="submission" date="2015-02" db="EMBL/GenBank/DDBJ databases">
        <title>Genome sequencing for Strongylocentrotus purpuratus.</title>
        <authorList>
            <person name="Murali S."/>
            <person name="Liu Y."/>
            <person name="Vee V."/>
            <person name="English A."/>
            <person name="Wang M."/>
            <person name="Skinner E."/>
            <person name="Han Y."/>
            <person name="Muzny D.M."/>
            <person name="Worley K.C."/>
            <person name="Gibbs R.A."/>
        </authorList>
    </citation>
    <scope>NUCLEOTIDE SEQUENCE</scope>
</reference>
<evidence type="ECO:0000256" key="5">
    <source>
        <dbReference type="PIRSR" id="PIRSR000865-2"/>
    </source>
</evidence>
<comment type="subcellular location">
    <subcellularLocation>
        <location evidence="1">Secreted</location>
    </subcellularLocation>
</comment>
<name>A0A7M7TG20_STRPU</name>
<dbReference type="PANTHER" id="PTHR11610:SF173">
    <property type="entry name" value="LIPASE DOMAIN-CONTAINING PROTEIN-RELATED"/>
    <property type="match status" value="1"/>
</dbReference>
<dbReference type="InterPro" id="IPR029058">
    <property type="entry name" value="AB_hydrolase_fold"/>
</dbReference>
<protein>
    <recommendedName>
        <fullName evidence="8">Lipase domain-containing protein</fullName>
    </recommendedName>
</protein>
<dbReference type="GO" id="GO:0005615">
    <property type="term" value="C:extracellular space"/>
    <property type="evidence" value="ECO:0000318"/>
    <property type="project" value="GO_Central"/>
</dbReference>
<dbReference type="PIRSF" id="PIRSF000865">
    <property type="entry name" value="Lipoprotein_lipase_LIPH"/>
    <property type="match status" value="1"/>
</dbReference>
<dbReference type="CDD" id="cd00707">
    <property type="entry name" value="Pancreat_lipase_like"/>
    <property type="match status" value="1"/>
</dbReference>
<proteinExistence type="inferred from homology"/>
<evidence type="ECO:0000313" key="9">
    <source>
        <dbReference type="EnsemblMetazoa" id="XP_780558"/>
    </source>
</evidence>
<dbReference type="PRINTS" id="PR00821">
    <property type="entry name" value="TAGLIPASE"/>
</dbReference>
<organism evidence="9 10">
    <name type="scientific">Strongylocentrotus purpuratus</name>
    <name type="common">Purple sea urchin</name>
    <dbReference type="NCBI Taxonomy" id="7668"/>
    <lineage>
        <taxon>Eukaryota</taxon>
        <taxon>Metazoa</taxon>
        <taxon>Echinodermata</taxon>
        <taxon>Eleutherozoa</taxon>
        <taxon>Echinozoa</taxon>
        <taxon>Echinoidea</taxon>
        <taxon>Euechinoidea</taxon>
        <taxon>Echinacea</taxon>
        <taxon>Camarodonta</taxon>
        <taxon>Echinidea</taxon>
        <taxon>Strongylocentrotidae</taxon>
        <taxon>Strongylocentrotus</taxon>
    </lineage>
</organism>
<dbReference type="Proteomes" id="UP000007110">
    <property type="component" value="Unassembled WGS sequence"/>
</dbReference>
<feature type="binding site" evidence="5">
    <location>
        <position position="213"/>
    </location>
    <ligand>
        <name>Ca(2+)</name>
        <dbReference type="ChEBI" id="CHEBI:29108"/>
    </ligand>
</feature>
<dbReference type="OMA" id="VIDYIAC"/>
<feature type="domain" description="Lipase" evidence="8">
    <location>
        <begin position="17"/>
        <end position="352"/>
    </location>
</feature>
<dbReference type="EnsemblMetazoa" id="XM_775465">
    <property type="protein sequence ID" value="XP_780558"/>
    <property type="gene ID" value="LOC575047"/>
</dbReference>
<feature type="active site" description="Charge relay system" evidence="4">
    <location>
        <position position="280"/>
    </location>
</feature>
<keyword evidence="5" id="KW-0106">Calcium</keyword>
<dbReference type="RefSeq" id="XP_780558.4">
    <property type="nucleotide sequence ID" value="XM_775465.5"/>
</dbReference>
<feature type="chain" id="PRO_5029538497" description="Lipase domain-containing protein" evidence="7">
    <location>
        <begin position="16"/>
        <end position="485"/>
    </location>
</feature>
<dbReference type="GeneID" id="575047"/>
<dbReference type="InterPro" id="IPR013818">
    <property type="entry name" value="Lipase"/>
</dbReference>
<comment type="similarity">
    <text evidence="2 6">Belongs to the AB hydrolase superfamily. Lipase family.</text>
</comment>
<evidence type="ECO:0000313" key="10">
    <source>
        <dbReference type="Proteomes" id="UP000007110"/>
    </source>
</evidence>
<evidence type="ECO:0000256" key="4">
    <source>
        <dbReference type="PIRSR" id="PIRSR000865-1"/>
    </source>
</evidence>
<dbReference type="Gene3D" id="3.40.50.1820">
    <property type="entry name" value="alpha/beta hydrolase"/>
    <property type="match status" value="1"/>
</dbReference>
<dbReference type="InterPro" id="IPR016272">
    <property type="entry name" value="Lipase_LIPH"/>
</dbReference>
<dbReference type="SUPFAM" id="SSF49723">
    <property type="entry name" value="Lipase/lipooxygenase domain (PLAT/LH2 domain)"/>
    <property type="match status" value="1"/>
</dbReference>
<dbReference type="FunFam" id="3.40.50.1820:FF:000033">
    <property type="entry name" value="Pancreatic triacylglycerol lipase"/>
    <property type="match status" value="1"/>
</dbReference>
<dbReference type="GO" id="GO:0016042">
    <property type="term" value="P:lipid catabolic process"/>
    <property type="evidence" value="ECO:0000318"/>
    <property type="project" value="GO_Central"/>
</dbReference>
<dbReference type="SUPFAM" id="SSF53474">
    <property type="entry name" value="alpha/beta-Hydrolases"/>
    <property type="match status" value="1"/>
</dbReference>
<feature type="binding site" evidence="5">
    <location>
        <position position="210"/>
    </location>
    <ligand>
        <name>Ca(2+)</name>
        <dbReference type="ChEBI" id="CHEBI:29108"/>
    </ligand>
</feature>
<dbReference type="Pfam" id="PF00151">
    <property type="entry name" value="Lipase"/>
    <property type="match status" value="1"/>
</dbReference>
<evidence type="ECO:0000256" key="2">
    <source>
        <dbReference type="ARBA" id="ARBA00010701"/>
    </source>
</evidence>
<keyword evidence="5" id="KW-0479">Metal-binding</keyword>
<feature type="active site" description="Nucleophile" evidence="4">
    <location>
        <position position="171"/>
    </location>
</feature>
<keyword evidence="7" id="KW-0732">Signal</keyword>
<evidence type="ECO:0000256" key="3">
    <source>
        <dbReference type="ARBA" id="ARBA00022525"/>
    </source>
</evidence>
<dbReference type="PANTHER" id="PTHR11610">
    <property type="entry name" value="LIPASE"/>
    <property type="match status" value="1"/>
</dbReference>
<evidence type="ECO:0000256" key="1">
    <source>
        <dbReference type="ARBA" id="ARBA00004613"/>
    </source>
</evidence>
<dbReference type="InParanoid" id="A0A7M7TG20"/>